<accession>A0ABT9QWR3</accession>
<dbReference type="Gene3D" id="3.40.50.1980">
    <property type="entry name" value="Nitrogenase molybdenum iron protein domain"/>
    <property type="match status" value="2"/>
</dbReference>
<sequence>MMSDFSRRMRMRGAALLALATVLTATAACGSGSADSARPGGAQGGKPDVTAAMYPLQWLAERVGGPDVTVTGLTKPGVEPHDLELSPLQVAGLEETSLVAYIKGVQPAVDEAVEQHAAGRGFDAAAAVKTLPAVAGDEHAEEEAHPGEEEHGHDLAYDPHLWLDPSRFATVATQLGEKLAAVDPAHAQGYKDRAAKTAADLTALDGELARGLSACGSKAIVTSHTAFGYLADRYGLHQIGVSGLDPDAEPSPARLAEVAKVSKQEKVTTIFTETLVSPKVAEVLAQEVGAKTAVLDPVESQPAGGDYLSAMRQNLTALQAALNCP</sequence>
<dbReference type="SUPFAM" id="SSF53807">
    <property type="entry name" value="Helical backbone' metal receptor"/>
    <property type="match status" value="1"/>
</dbReference>
<keyword evidence="2 4" id="KW-0813">Transport</keyword>
<feature type="chain" id="PRO_5045842156" evidence="5">
    <location>
        <begin position="28"/>
        <end position="325"/>
    </location>
</feature>
<dbReference type="PRINTS" id="PR00690">
    <property type="entry name" value="ADHESNFAMILY"/>
</dbReference>
<evidence type="ECO:0000256" key="1">
    <source>
        <dbReference type="ARBA" id="ARBA00011028"/>
    </source>
</evidence>
<dbReference type="InterPro" id="IPR006127">
    <property type="entry name" value="ZnuA-like"/>
</dbReference>
<dbReference type="RefSeq" id="WP_306857204.1">
    <property type="nucleotide sequence ID" value="NZ_JAUSRB010000001.1"/>
</dbReference>
<dbReference type="PANTHER" id="PTHR42953:SF3">
    <property type="entry name" value="HIGH-AFFINITY ZINC UPTAKE SYSTEM PROTEIN ZNUA"/>
    <property type="match status" value="1"/>
</dbReference>
<protein>
    <submittedName>
        <fullName evidence="6">Zinc transport system substrate-binding protein</fullName>
    </submittedName>
</protein>
<evidence type="ECO:0000256" key="5">
    <source>
        <dbReference type="SAM" id="SignalP"/>
    </source>
</evidence>
<reference evidence="6 7" key="1">
    <citation type="submission" date="2023-07" db="EMBL/GenBank/DDBJ databases">
        <title>Sequencing the genomes of 1000 actinobacteria strains.</title>
        <authorList>
            <person name="Klenk H.-P."/>
        </authorList>
    </citation>
    <scope>NUCLEOTIDE SEQUENCE [LARGE SCALE GENOMIC DNA]</scope>
    <source>
        <strain evidence="6 7">DSM 44109</strain>
    </source>
</reference>
<comment type="caution">
    <text evidence="6">The sequence shown here is derived from an EMBL/GenBank/DDBJ whole genome shotgun (WGS) entry which is preliminary data.</text>
</comment>
<feature type="signal peptide" evidence="5">
    <location>
        <begin position="1"/>
        <end position="27"/>
    </location>
</feature>
<dbReference type="InterPro" id="IPR050492">
    <property type="entry name" value="Bact_metal-bind_prot9"/>
</dbReference>
<evidence type="ECO:0000313" key="7">
    <source>
        <dbReference type="Proteomes" id="UP001230426"/>
    </source>
</evidence>
<organism evidence="6 7">
    <name type="scientific">Streptosporangium brasiliense</name>
    <dbReference type="NCBI Taxonomy" id="47480"/>
    <lineage>
        <taxon>Bacteria</taxon>
        <taxon>Bacillati</taxon>
        <taxon>Actinomycetota</taxon>
        <taxon>Actinomycetes</taxon>
        <taxon>Streptosporangiales</taxon>
        <taxon>Streptosporangiaceae</taxon>
        <taxon>Streptosporangium</taxon>
    </lineage>
</organism>
<evidence type="ECO:0000256" key="2">
    <source>
        <dbReference type="ARBA" id="ARBA00022448"/>
    </source>
</evidence>
<dbReference type="InterPro" id="IPR006128">
    <property type="entry name" value="Lipoprotein_PsaA-like"/>
</dbReference>
<proteinExistence type="inferred from homology"/>
<comment type="similarity">
    <text evidence="1 4">Belongs to the bacterial solute-binding protein 9 family.</text>
</comment>
<keyword evidence="3 5" id="KW-0732">Signal</keyword>
<evidence type="ECO:0000256" key="4">
    <source>
        <dbReference type="RuleBase" id="RU003512"/>
    </source>
</evidence>
<dbReference type="EMBL" id="JAUSRB010000001">
    <property type="protein sequence ID" value="MDP9861433.1"/>
    <property type="molecule type" value="Genomic_DNA"/>
</dbReference>
<keyword evidence="7" id="KW-1185">Reference proteome</keyword>
<gene>
    <name evidence="6" type="ORF">J2S55_000692</name>
</gene>
<dbReference type="Proteomes" id="UP001230426">
    <property type="component" value="Unassembled WGS sequence"/>
</dbReference>
<dbReference type="Pfam" id="PF01297">
    <property type="entry name" value="ZnuA"/>
    <property type="match status" value="1"/>
</dbReference>
<evidence type="ECO:0000256" key="3">
    <source>
        <dbReference type="ARBA" id="ARBA00022729"/>
    </source>
</evidence>
<dbReference type="PANTHER" id="PTHR42953">
    <property type="entry name" value="HIGH-AFFINITY ZINC UPTAKE SYSTEM PROTEIN ZNUA-RELATED"/>
    <property type="match status" value="1"/>
</dbReference>
<name>A0ABT9QWR3_9ACTN</name>
<dbReference type="PROSITE" id="PS51257">
    <property type="entry name" value="PROKAR_LIPOPROTEIN"/>
    <property type="match status" value="1"/>
</dbReference>
<evidence type="ECO:0000313" key="6">
    <source>
        <dbReference type="EMBL" id="MDP9861433.1"/>
    </source>
</evidence>